<dbReference type="Gene3D" id="1.10.10.10">
    <property type="entry name" value="Winged helix-like DNA-binding domain superfamily/Winged helix DNA-binding domain"/>
    <property type="match status" value="1"/>
</dbReference>
<dbReference type="InterPro" id="IPR000847">
    <property type="entry name" value="LysR_HTH_N"/>
</dbReference>
<evidence type="ECO:0000259" key="5">
    <source>
        <dbReference type="PROSITE" id="PS50931"/>
    </source>
</evidence>
<name>A0ABV1G5I6_9FIRM</name>
<proteinExistence type="inferred from homology"/>
<evidence type="ECO:0000256" key="3">
    <source>
        <dbReference type="ARBA" id="ARBA00023125"/>
    </source>
</evidence>
<protein>
    <submittedName>
        <fullName evidence="6">LysR family transcriptional regulator</fullName>
    </submittedName>
</protein>
<organism evidence="6 7">
    <name type="scientific">Faecousia intestinalis</name>
    <dbReference type="NCBI Taxonomy" id="3133167"/>
    <lineage>
        <taxon>Bacteria</taxon>
        <taxon>Bacillati</taxon>
        <taxon>Bacillota</taxon>
        <taxon>Clostridia</taxon>
        <taxon>Eubacteriales</taxon>
        <taxon>Oscillospiraceae</taxon>
        <taxon>Faecousia</taxon>
    </lineage>
</organism>
<dbReference type="InterPro" id="IPR036388">
    <property type="entry name" value="WH-like_DNA-bd_sf"/>
</dbReference>
<keyword evidence="3" id="KW-0238">DNA-binding</keyword>
<keyword evidence="7" id="KW-1185">Reference proteome</keyword>
<comment type="similarity">
    <text evidence="1">Belongs to the LysR transcriptional regulatory family.</text>
</comment>
<reference evidence="6 7" key="1">
    <citation type="submission" date="2024-03" db="EMBL/GenBank/DDBJ databases">
        <title>Human intestinal bacterial collection.</title>
        <authorList>
            <person name="Pauvert C."/>
            <person name="Hitch T.C.A."/>
            <person name="Clavel T."/>
        </authorList>
    </citation>
    <scope>NUCLEOTIDE SEQUENCE [LARGE SCALE GENOMIC DNA]</scope>
    <source>
        <strain evidence="6 7">CLA-AA-H192</strain>
    </source>
</reference>
<keyword evidence="4" id="KW-0804">Transcription</keyword>
<dbReference type="SUPFAM" id="SSF53850">
    <property type="entry name" value="Periplasmic binding protein-like II"/>
    <property type="match status" value="1"/>
</dbReference>
<gene>
    <name evidence="6" type="ORF">WMO66_05305</name>
</gene>
<dbReference type="EMBL" id="JBBMFF010000178">
    <property type="protein sequence ID" value="MEQ2510668.1"/>
    <property type="molecule type" value="Genomic_DNA"/>
</dbReference>
<keyword evidence="2" id="KW-0805">Transcription regulation</keyword>
<feature type="domain" description="HTH lysR-type" evidence="5">
    <location>
        <begin position="3"/>
        <end position="60"/>
    </location>
</feature>
<dbReference type="RefSeq" id="WP_349135348.1">
    <property type="nucleotide sequence ID" value="NZ_JBBMFF010000178.1"/>
</dbReference>
<evidence type="ECO:0000313" key="6">
    <source>
        <dbReference type="EMBL" id="MEQ2510668.1"/>
    </source>
</evidence>
<dbReference type="Pfam" id="PF03466">
    <property type="entry name" value="LysR_substrate"/>
    <property type="match status" value="1"/>
</dbReference>
<accession>A0ABV1G5I6</accession>
<evidence type="ECO:0000256" key="1">
    <source>
        <dbReference type="ARBA" id="ARBA00009437"/>
    </source>
</evidence>
<dbReference type="CDD" id="cd05466">
    <property type="entry name" value="PBP2_LTTR_substrate"/>
    <property type="match status" value="1"/>
</dbReference>
<evidence type="ECO:0000313" key="7">
    <source>
        <dbReference type="Proteomes" id="UP001491552"/>
    </source>
</evidence>
<comment type="caution">
    <text evidence="6">The sequence shown here is derived from an EMBL/GenBank/DDBJ whole genome shotgun (WGS) entry which is preliminary data.</text>
</comment>
<sequence>MTVKLEQYRIFKAIADTGNISRTAKQLYLSQSAVSQSLQQLESALGVRLFSRTARGVTLTAEGSVLYDYAAQALSLLEAGEARIAQSRELLKGELSIGVSSTLTKYYLLPFLRDYHQQYPHIHVRILNGTSRRVLQLLGSGQVELAFATYTPDADSFSVFPCFDTHTVFVAAPDYPCDFDRVYTLQEISEFPLILLEREASSRRFLEDCFLQRGLRLQPEIELASHNLLISLARIGLGVAGVTEELSLSGLNRGVVRKLHLAEEIPSRRVVLCTRRNTPPSAAAGRFMEMIRANHGFDRPAEQDG</sequence>
<dbReference type="InterPro" id="IPR036390">
    <property type="entry name" value="WH_DNA-bd_sf"/>
</dbReference>
<evidence type="ECO:0000256" key="4">
    <source>
        <dbReference type="ARBA" id="ARBA00023163"/>
    </source>
</evidence>
<dbReference type="PANTHER" id="PTHR30126">
    <property type="entry name" value="HTH-TYPE TRANSCRIPTIONAL REGULATOR"/>
    <property type="match status" value="1"/>
</dbReference>
<dbReference type="Proteomes" id="UP001491552">
    <property type="component" value="Unassembled WGS sequence"/>
</dbReference>
<dbReference type="PANTHER" id="PTHR30126:SF64">
    <property type="entry name" value="HTH-TYPE TRANSCRIPTIONAL REGULATOR CITR"/>
    <property type="match status" value="1"/>
</dbReference>
<evidence type="ECO:0000256" key="2">
    <source>
        <dbReference type="ARBA" id="ARBA00023015"/>
    </source>
</evidence>
<dbReference type="Gene3D" id="3.40.190.290">
    <property type="match status" value="1"/>
</dbReference>
<dbReference type="InterPro" id="IPR005119">
    <property type="entry name" value="LysR_subst-bd"/>
</dbReference>
<dbReference type="PRINTS" id="PR00039">
    <property type="entry name" value="HTHLYSR"/>
</dbReference>
<dbReference type="PROSITE" id="PS50931">
    <property type="entry name" value="HTH_LYSR"/>
    <property type="match status" value="1"/>
</dbReference>
<dbReference type="Pfam" id="PF00126">
    <property type="entry name" value="HTH_1"/>
    <property type="match status" value="1"/>
</dbReference>
<dbReference type="SUPFAM" id="SSF46785">
    <property type="entry name" value="Winged helix' DNA-binding domain"/>
    <property type="match status" value="1"/>
</dbReference>